<dbReference type="AlphaFoldDB" id="A0A4Z0LUS4"/>
<dbReference type="Pfam" id="PF00580">
    <property type="entry name" value="UvrD-helicase"/>
    <property type="match status" value="1"/>
</dbReference>
<organism evidence="8 9">
    <name type="scientific">Mangrovimicrobium sediminis</name>
    <dbReference type="NCBI Taxonomy" id="2562682"/>
    <lineage>
        <taxon>Bacteria</taxon>
        <taxon>Pseudomonadati</taxon>
        <taxon>Pseudomonadota</taxon>
        <taxon>Gammaproteobacteria</taxon>
        <taxon>Cellvibrionales</taxon>
        <taxon>Halieaceae</taxon>
        <taxon>Mangrovimicrobium</taxon>
    </lineage>
</organism>
<dbReference type="PROSITE" id="PS51198">
    <property type="entry name" value="UVRD_HELICASE_ATP_BIND"/>
    <property type="match status" value="1"/>
</dbReference>
<keyword evidence="9" id="KW-1185">Reference proteome</keyword>
<evidence type="ECO:0000256" key="1">
    <source>
        <dbReference type="ARBA" id="ARBA00022741"/>
    </source>
</evidence>
<dbReference type="GO" id="GO:0005524">
    <property type="term" value="F:ATP binding"/>
    <property type="evidence" value="ECO:0007669"/>
    <property type="project" value="UniProtKB-UniRule"/>
</dbReference>
<comment type="caution">
    <text evidence="8">The sequence shown here is derived from an EMBL/GenBank/DDBJ whole genome shotgun (WGS) entry which is preliminary data.</text>
</comment>
<evidence type="ECO:0000313" key="9">
    <source>
        <dbReference type="Proteomes" id="UP000298050"/>
    </source>
</evidence>
<feature type="binding site" evidence="6">
    <location>
        <begin position="21"/>
        <end position="28"/>
    </location>
    <ligand>
        <name>ATP</name>
        <dbReference type="ChEBI" id="CHEBI:30616"/>
    </ligand>
</feature>
<proteinExistence type="predicted"/>
<dbReference type="Gene3D" id="3.40.50.300">
    <property type="entry name" value="P-loop containing nucleotide triphosphate hydrolases"/>
    <property type="match status" value="2"/>
</dbReference>
<dbReference type="EMBL" id="SRLE01000016">
    <property type="protein sequence ID" value="TGD71133.1"/>
    <property type="molecule type" value="Genomic_DNA"/>
</dbReference>
<name>A0A4Z0LUS4_9GAMM</name>
<dbReference type="Proteomes" id="UP000298050">
    <property type="component" value="Unassembled WGS sequence"/>
</dbReference>
<dbReference type="InterPro" id="IPR027417">
    <property type="entry name" value="P-loop_NTPase"/>
</dbReference>
<sequence length="582" mass="64532">MEICQLRQSLLNCSGHALVIGGPGSGKTTIALKKAIARITSGMEDWQSVLFLSFSRAAVARVGEAMRQQVPKEQRTMLSMQTFHSFFWSLISTHGYLIGAPKKIKILLPSDEKIHYGSIKKKDRNENNPDWVSWLNERQRLFLEDGLIAFDLFSGNALGLIERSEHIRDLVSKKYPLIIVDEAQDTGPEAWKCIEFLSRNSQIICLADLEQQIFDHLPGVGPERILAIKAALNPLEIDLGTQNHRSSGTEIAVFGQDILLGNVRGAPYAGISSLSYNPKTRGQNIVLRMSLGMLHRTIRKSTGSYARSIAILTHSGASAARISAALNSEEKPVRHSLAFDEAEAILNARFAAFLLEPKLESSRLSDLACALELLASAKKAAGRASATKWLAWAAKVKSGKVSNAGFVQNVLGLIDSMRSNSLEGDPAKDWNFVKRELRKTQDKDLIEVARNLDYLVAFNRGRRISAGLGSVWMRDGQYTNAREVLDTALAQDQILNGVDDPPGIQVMTIHKSKGKQFDGVIVVREGRHNGQTLESSFVWWGDTPPYRRSRKILRVAVTRAKYHTLILEPVFPQCPIIGPHRL</sequence>
<keyword evidence="3 6" id="KW-0347">Helicase</keyword>
<feature type="domain" description="UvrD-like helicase ATP-binding" evidence="7">
    <location>
        <begin position="1"/>
        <end position="247"/>
    </location>
</feature>
<evidence type="ECO:0000259" key="7">
    <source>
        <dbReference type="PROSITE" id="PS51198"/>
    </source>
</evidence>
<dbReference type="SUPFAM" id="SSF52540">
    <property type="entry name" value="P-loop containing nucleoside triphosphate hydrolases"/>
    <property type="match status" value="1"/>
</dbReference>
<dbReference type="GO" id="GO:0000725">
    <property type="term" value="P:recombinational repair"/>
    <property type="evidence" value="ECO:0007669"/>
    <property type="project" value="TreeGrafter"/>
</dbReference>
<accession>A0A4Z0LUS4</accession>
<dbReference type="PANTHER" id="PTHR11070">
    <property type="entry name" value="UVRD / RECB / PCRA DNA HELICASE FAMILY MEMBER"/>
    <property type="match status" value="1"/>
</dbReference>
<evidence type="ECO:0000256" key="5">
    <source>
        <dbReference type="ARBA" id="ARBA00034923"/>
    </source>
</evidence>
<dbReference type="GO" id="GO:0003677">
    <property type="term" value="F:DNA binding"/>
    <property type="evidence" value="ECO:0007669"/>
    <property type="project" value="InterPro"/>
</dbReference>
<keyword evidence="1 6" id="KW-0547">Nucleotide-binding</keyword>
<evidence type="ECO:0000256" key="2">
    <source>
        <dbReference type="ARBA" id="ARBA00022801"/>
    </source>
</evidence>
<keyword evidence="2 6" id="KW-0378">Hydrolase</keyword>
<dbReference type="InterPro" id="IPR014016">
    <property type="entry name" value="UvrD-like_ATP-bd"/>
</dbReference>
<dbReference type="PANTHER" id="PTHR11070:SF2">
    <property type="entry name" value="ATP-DEPENDENT DNA HELICASE SRS2"/>
    <property type="match status" value="1"/>
</dbReference>
<evidence type="ECO:0000256" key="3">
    <source>
        <dbReference type="ARBA" id="ARBA00022806"/>
    </source>
</evidence>
<reference evidence="8 9" key="1">
    <citation type="submission" date="2019-04" db="EMBL/GenBank/DDBJ databases">
        <title>Taxonomy of novel Haliea sp. from mangrove soil of West Coast of India.</title>
        <authorList>
            <person name="Verma A."/>
            <person name="Kumar P."/>
            <person name="Krishnamurthi S."/>
        </authorList>
    </citation>
    <scope>NUCLEOTIDE SEQUENCE [LARGE SCALE GENOMIC DNA]</scope>
    <source>
        <strain evidence="8 9">SAOS-164</strain>
    </source>
</reference>
<dbReference type="InterPro" id="IPR000212">
    <property type="entry name" value="DNA_helicase_UvrD/REP"/>
</dbReference>
<dbReference type="OrthoDB" id="5461146at2"/>
<protein>
    <recommendedName>
        <fullName evidence="5">DNA 3'-5' helicase II</fullName>
    </recommendedName>
</protein>
<evidence type="ECO:0000256" key="4">
    <source>
        <dbReference type="ARBA" id="ARBA00022840"/>
    </source>
</evidence>
<evidence type="ECO:0000313" key="8">
    <source>
        <dbReference type="EMBL" id="TGD71133.1"/>
    </source>
</evidence>
<evidence type="ECO:0000256" key="6">
    <source>
        <dbReference type="PROSITE-ProRule" id="PRU00560"/>
    </source>
</evidence>
<dbReference type="GO" id="GO:0043138">
    <property type="term" value="F:3'-5' DNA helicase activity"/>
    <property type="evidence" value="ECO:0007669"/>
    <property type="project" value="TreeGrafter"/>
</dbReference>
<dbReference type="GO" id="GO:0016787">
    <property type="term" value="F:hydrolase activity"/>
    <property type="evidence" value="ECO:0007669"/>
    <property type="project" value="UniProtKB-UniRule"/>
</dbReference>
<gene>
    <name evidence="8" type="ORF">E4634_19860</name>
</gene>
<keyword evidence="4 6" id="KW-0067">ATP-binding</keyword>